<evidence type="ECO:0008006" key="4">
    <source>
        <dbReference type="Google" id="ProtNLM"/>
    </source>
</evidence>
<keyword evidence="3" id="KW-1185">Reference proteome</keyword>
<evidence type="ECO:0000313" key="3">
    <source>
        <dbReference type="Proteomes" id="UP000237347"/>
    </source>
</evidence>
<dbReference type="Proteomes" id="UP000237347">
    <property type="component" value="Unassembled WGS sequence"/>
</dbReference>
<name>A0AAW0MD17_QUESU</name>
<accession>A0AAW0MD17</accession>
<gene>
    <name evidence="2" type="ORF">CFP56_029180</name>
</gene>
<evidence type="ECO:0000313" key="2">
    <source>
        <dbReference type="EMBL" id="KAK7861044.1"/>
    </source>
</evidence>
<dbReference type="EMBL" id="PKMF04000004">
    <property type="protein sequence ID" value="KAK7861044.1"/>
    <property type="molecule type" value="Genomic_DNA"/>
</dbReference>
<keyword evidence="1" id="KW-1133">Transmembrane helix</keyword>
<proteinExistence type="predicted"/>
<organism evidence="2 3">
    <name type="scientific">Quercus suber</name>
    <name type="common">Cork oak</name>
    <dbReference type="NCBI Taxonomy" id="58331"/>
    <lineage>
        <taxon>Eukaryota</taxon>
        <taxon>Viridiplantae</taxon>
        <taxon>Streptophyta</taxon>
        <taxon>Embryophyta</taxon>
        <taxon>Tracheophyta</taxon>
        <taxon>Spermatophyta</taxon>
        <taxon>Magnoliopsida</taxon>
        <taxon>eudicotyledons</taxon>
        <taxon>Gunneridae</taxon>
        <taxon>Pentapetalae</taxon>
        <taxon>rosids</taxon>
        <taxon>fabids</taxon>
        <taxon>Fagales</taxon>
        <taxon>Fagaceae</taxon>
        <taxon>Quercus</taxon>
    </lineage>
</organism>
<feature type="transmembrane region" description="Helical" evidence="1">
    <location>
        <begin position="35"/>
        <end position="56"/>
    </location>
</feature>
<evidence type="ECO:0000256" key="1">
    <source>
        <dbReference type="SAM" id="Phobius"/>
    </source>
</evidence>
<keyword evidence="1" id="KW-0472">Membrane</keyword>
<sequence length="120" mass="13566">MGPTHAMNFVRSSVHIITEKLGQQSILKAYNGITLFSWLFLIPICSLFMSFCIFVVSGQCLGNQRSCLIELKDNLKFNSISSTELVRWNESFDCCLQKGLGCSDEHVIGHKLTKESIMWT</sequence>
<protein>
    <recommendedName>
        <fullName evidence="4">Leucine-rich repeat-containing N-terminal plant-type domain-containing protein</fullName>
    </recommendedName>
</protein>
<dbReference type="AlphaFoldDB" id="A0AAW0MD17"/>
<keyword evidence="1" id="KW-0812">Transmembrane</keyword>
<reference evidence="2 3" key="1">
    <citation type="journal article" date="2018" name="Sci. Data">
        <title>The draft genome sequence of cork oak.</title>
        <authorList>
            <person name="Ramos A.M."/>
            <person name="Usie A."/>
            <person name="Barbosa P."/>
            <person name="Barros P.M."/>
            <person name="Capote T."/>
            <person name="Chaves I."/>
            <person name="Simoes F."/>
            <person name="Abreu I."/>
            <person name="Carrasquinho I."/>
            <person name="Faro C."/>
            <person name="Guimaraes J.B."/>
            <person name="Mendonca D."/>
            <person name="Nobrega F."/>
            <person name="Rodrigues L."/>
            <person name="Saibo N.J.M."/>
            <person name="Varela M.C."/>
            <person name="Egas C."/>
            <person name="Matos J."/>
            <person name="Miguel C.M."/>
            <person name="Oliveira M.M."/>
            <person name="Ricardo C.P."/>
            <person name="Goncalves S."/>
        </authorList>
    </citation>
    <scope>NUCLEOTIDE SEQUENCE [LARGE SCALE GENOMIC DNA]</scope>
    <source>
        <strain evidence="3">cv. HL8</strain>
    </source>
</reference>
<comment type="caution">
    <text evidence="2">The sequence shown here is derived from an EMBL/GenBank/DDBJ whole genome shotgun (WGS) entry which is preliminary data.</text>
</comment>